<dbReference type="HAMAP" id="MF_00242">
    <property type="entry name" value="Arg_deiminase"/>
    <property type="match status" value="1"/>
</dbReference>
<sequence length="399" mass="44884">MPNHLQVNSEIGTLREVLVHRPGPELENITPDTMKDLLFDDVPFLKIAQQEHNQFTALLKQHHVKPIYIERLLKEILCNEDVKTGFIQDYLAQFALDPVQIQTTAAYLQTLPAADLATTVYAGLRSETVELPEDYHQPFVLPPLPNAYFTRDPQATIGNGVTINPMTFAARKPESFIFSWIVDHHPRFRNTTTWLQPTLPTHLEGGDELVLNQNTLALGISERTTHAAALTLAEHLFNDPASTFEMVIAIHIPHNHAMMHLDTVFTMVNRDQFTIFPGIMDQDYQLNIEIFRPNGKGGVKIKQAHHLQPVLKEALGLSEIDLIETGGGDAIIAPREQWNDGSNNLAIAPGEVITYDRNYRSIQLMRSHGLTVHEIPSSELARGRGGARCMSQPLWRDDI</sequence>
<evidence type="ECO:0000256" key="1">
    <source>
        <dbReference type="ARBA" id="ARBA00005213"/>
    </source>
</evidence>
<dbReference type="EMBL" id="CP097119">
    <property type="protein sequence ID" value="USS89419.1"/>
    <property type="molecule type" value="Genomic_DNA"/>
</dbReference>
<evidence type="ECO:0000256" key="6">
    <source>
        <dbReference type="HAMAP-Rule" id="MF_00242"/>
    </source>
</evidence>
<dbReference type="Gene3D" id="3.75.10.10">
    <property type="entry name" value="L-arginine/glycine Amidinotransferase, Chain A"/>
    <property type="match status" value="1"/>
</dbReference>
<evidence type="ECO:0000313" key="8">
    <source>
        <dbReference type="EMBL" id="USS89419.1"/>
    </source>
</evidence>
<dbReference type="PRINTS" id="PR01466">
    <property type="entry name" value="ARGDEIMINASE"/>
</dbReference>
<dbReference type="SUPFAM" id="SSF55909">
    <property type="entry name" value="Pentein"/>
    <property type="match status" value="1"/>
</dbReference>
<dbReference type="PANTHER" id="PTHR47271:SF2">
    <property type="entry name" value="ARGININE DEIMINASE"/>
    <property type="match status" value="1"/>
</dbReference>
<dbReference type="GO" id="GO:0016990">
    <property type="term" value="F:arginine deiminase activity"/>
    <property type="evidence" value="ECO:0007669"/>
    <property type="project" value="UniProtKB-UniRule"/>
</dbReference>
<gene>
    <name evidence="6" type="primary">arcA</name>
    <name evidence="8" type="ORF">M3M40_01020</name>
</gene>
<dbReference type="RefSeq" id="WP_252766969.1">
    <property type="nucleotide sequence ID" value="NZ_CP097119.1"/>
</dbReference>
<keyword evidence="6" id="KW-0963">Cytoplasm</keyword>
<dbReference type="InterPro" id="IPR003876">
    <property type="entry name" value="Arg_deiminase"/>
</dbReference>
<dbReference type="NCBIfam" id="NF002381">
    <property type="entry name" value="PRK01388.1"/>
    <property type="match status" value="1"/>
</dbReference>
<evidence type="ECO:0000256" key="4">
    <source>
        <dbReference type="ARBA" id="ARBA00022801"/>
    </source>
</evidence>
<dbReference type="Proteomes" id="UP001055911">
    <property type="component" value="Chromosome"/>
</dbReference>
<dbReference type="PANTHER" id="PTHR47271">
    <property type="entry name" value="ARGININE DEIMINASE"/>
    <property type="match status" value="1"/>
</dbReference>
<evidence type="ECO:0000313" key="9">
    <source>
        <dbReference type="Proteomes" id="UP001055911"/>
    </source>
</evidence>
<protein>
    <recommendedName>
        <fullName evidence="6">Arginine deiminase</fullName>
        <shortName evidence="6">ADI</shortName>
        <ecNumber evidence="6">3.5.3.6</ecNumber>
    </recommendedName>
    <alternativeName>
        <fullName evidence="6">Arginine dihydrolase</fullName>
        <shortName evidence="6">AD</shortName>
    </alternativeName>
</protein>
<keyword evidence="4 6" id="KW-0378">Hydrolase</keyword>
<evidence type="ECO:0000256" key="7">
    <source>
        <dbReference type="PIRSR" id="PIRSR006356-1"/>
    </source>
</evidence>
<accession>A0A9Q9E324</accession>
<dbReference type="GO" id="GO:0005737">
    <property type="term" value="C:cytoplasm"/>
    <property type="evidence" value="ECO:0007669"/>
    <property type="project" value="UniProtKB-SubCell"/>
</dbReference>
<dbReference type="GO" id="GO:0019546">
    <property type="term" value="P:L-arginine deiminase pathway"/>
    <property type="evidence" value="ECO:0007669"/>
    <property type="project" value="TreeGrafter"/>
</dbReference>
<comment type="pathway">
    <text evidence="1 6">Amino-acid degradation; L-arginine degradation via ADI pathway; carbamoyl phosphate from L-arginine: step 1/2.</text>
</comment>
<proteinExistence type="inferred from homology"/>
<keyword evidence="9" id="KW-1185">Reference proteome</keyword>
<dbReference type="Gene3D" id="1.10.3930.10">
    <property type="entry name" value="Arginine deiminase"/>
    <property type="match status" value="1"/>
</dbReference>
<evidence type="ECO:0000256" key="3">
    <source>
        <dbReference type="ARBA" id="ARBA00022503"/>
    </source>
</evidence>
<evidence type="ECO:0000256" key="2">
    <source>
        <dbReference type="ARBA" id="ARBA00010206"/>
    </source>
</evidence>
<dbReference type="EC" id="3.5.3.6" evidence="6"/>
<comment type="similarity">
    <text evidence="2 6">Belongs to the arginine deiminase family.</text>
</comment>
<dbReference type="AlphaFoldDB" id="A0A9Q9E324"/>
<reference evidence="8" key="1">
    <citation type="submission" date="2022-05" db="EMBL/GenBank/DDBJ databases">
        <authorList>
            <person name="Oliphant S.A."/>
            <person name="Watson-Haigh N.S."/>
            <person name="Sumby K.M."/>
            <person name="Gardner J.M."/>
            <person name="Jiranek V."/>
        </authorList>
    </citation>
    <scope>NUCLEOTIDE SEQUENCE</scope>
    <source>
        <strain evidence="8">KI4_B1</strain>
    </source>
</reference>
<dbReference type="PIRSF" id="PIRSF006356">
    <property type="entry name" value="Arg_deiminase"/>
    <property type="match status" value="1"/>
</dbReference>
<comment type="catalytic activity">
    <reaction evidence="5 6">
        <text>L-arginine + H2O = L-citrulline + NH4(+)</text>
        <dbReference type="Rhea" id="RHEA:19597"/>
        <dbReference type="ChEBI" id="CHEBI:15377"/>
        <dbReference type="ChEBI" id="CHEBI:28938"/>
        <dbReference type="ChEBI" id="CHEBI:32682"/>
        <dbReference type="ChEBI" id="CHEBI:57743"/>
        <dbReference type="EC" id="3.5.3.6"/>
    </reaction>
</comment>
<keyword evidence="3 6" id="KW-0056">Arginine metabolism</keyword>
<feature type="active site" description="Amidino-cysteine intermediate" evidence="6 7">
    <location>
        <position position="389"/>
    </location>
</feature>
<organism evidence="8 9">
    <name type="scientific">Fructilactobacillus cliffordii</name>
    <dbReference type="NCBI Taxonomy" id="2940299"/>
    <lineage>
        <taxon>Bacteria</taxon>
        <taxon>Bacillati</taxon>
        <taxon>Bacillota</taxon>
        <taxon>Bacilli</taxon>
        <taxon>Lactobacillales</taxon>
        <taxon>Lactobacillaceae</taxon>
        <taxon>Fructilactobacillus</taxon>
    </lineage>
</organism>
<name>A0A9Q9E324_9LACO</name>
<comment type="subcellular location">
    <subcellularLocation>
        <location evidence="6">Cytoplasm</location>
    </subcellularLocation>
</comment>
<dbReference type="Pfam" id="PF02274">
    <property type="entry name" value="ADI"/>
    <property type="match status" value="1"/>
</dbReference>
<evidence type="ECO:0000256" key="5">
    <source>
        <dbReference type="ARBA" id="ARBA00049429"/>
    </source>
</evidence>